<proteinExistence type="inferred from homology"/>
<feature type="transmembrane region" description="Helical" evidence="9">
    <location>
        <begin position="30"/>
        <end position="52"/>
    </location>
</feature>
<keyword evidence="14" id="KW-1185">Reference proteome</keyword>
<dbReference type="SUPFAM" id="SSF161098">
    <property type="entry name" value="MetI-like"/>
    <property type="match status" value="1"/>
</dbReference>
<comment type="similarity">
    <text evidence="2 10">Belongs to the binding-protein-dependent transport system permease family. CysTW subfamily.</text>
</comment>
<evidence type="ECO:0000256" key="7">
    <source>
        <dbReference type="ARBA" id="ARBA00022989"/>
    </source>
</evidence>
<protein>
    <recommendedName>
        <fullName evidence="10">Phosphate transport system permease protein</fullName>
    </recommendedName>
</protein>
<dbReference type="InterPro" id="IPR051124">
    <property type="entry name" value="Phosphate_Transport_Permease"/>
</dbReference>
<name>A0ABP6NVW2_9ACTN</name>
<reference evidence="14" key="1">
    <citation type="journal article" date="2019" name="Int. J. Syst. Evol. Microbiol.">
        <title>The Global Catalogue of Microorganisms (GCM) 10K type strain sequencing project: providing services to taxonomists for standard genome sequencing and annotation.</title>
        <authorList>
            <consortium name="The Broad Institute Genomics Platform"/>
            <consortium name="The Broad Institute Genome Sequencing Center for Infectious Disease"/>
            <person name="Wu L."/>
            <person name="Ma J."/>
        </authorList>
    </citation>
    <scope>NUCLEOTIDE SEQUENCE [LARGE SCALE GENOMIC DNA]</scope>
    <source>
        <strain evidence="14">JCM 9373</strain>
    </source>
</reference>
<keyword evidence="6 9" id="KW-0812">Transmembrane</keyword>
<feature type="region of interest" description="Disordered" evidence="11">
    <location>
        <begin position="1"/>
        <end position="20"/>
    </location>
</feature>
<dbReference type="NCBIfam" id="TIGR02138">
    <property type="entry name" value="phosphate_pstC"/>
    <property type="match status" value="1"/>
</dbReference>
<feature type="transmembrane region" description="Helical" evidence="9">
    <location>
        <begin position="79"/>
        <end position="109"/>
    </location>
</feature>
<evidence type="ECO:0000313" key="14">
    <source>
        <dbReference type="Proteomes" id="UP001500320"/>
    </source>
</evidence>
<evidence type="ECO:0000256" key="3">
    <source>
        <dbReference type="ARBA" id="ARBA00022448"/>
    </source>
</evidence>
<evidence type="ECO:0000256" key="9">
    <source>
        <dbReference type="RuleBase" id="RU363032"/>
    </source>
</evidence>
<evidence type="ECO:0000256" key="2">
    <source>
        <dbReference type="ARBA" id="ARBA00007069"/>
    </source>
</evidence>
<keyword evidence="4 10" id="KW-1003">Cell membrane</keyword>
<dbReference type="PANTHER" id="PTHR30425:SF1">
    <property type="entry name" value="PHOSPHATE TRANSPORT SYSTEM PERMEASE PROTEIN PSTC"/>
    <property type="match status" value="1"/>
</dbReference>
<sequence length="325" mass="33989">MATDVRTRDGGPALSRSASRRSRGEAPFRYASTGAGVFLLVIMAAIAVFLIVEAVPALQANKGSFFTDLTWEPNSTGSFGIAALAFGTVMSSVLALVIAVPVAVGVALFISHYAPRRMAGVLGYVIDLLAAVPSVVYGLWGVIFLVPFIQGPSEFLNEYLGFIPLFDGDIVAGRSMLTASVVLAIMILPIIAAISREVFLQVPKTHEEAALALGATRWEMIRTAVLPFGRPGVISAAMLGLGRAMGETIAVALIFPATFGISFEILTPQGNSIAANIANGFGEATDIGRGALIASGLVLFVITLLVNMGARMIVARRKEYSGAAA</sequence>
<dbReference type="PANTHER" id="PTHR30425">
    <property type="entry name" value="PHOSPHATE TRANSPORT SYSTEM PERMEASE PROTEIN PST"/>
    <property type="match status" value="1"/>
</dbReference>
<dbReference type="PROSITE" id="PS50928">
    <property type="entry name" value="ABC_TM1"/>
    <property type="match status" value="1"/>
</dbReference>
<keyword evidence="3 9" id="KW-0813">Transport</keyword>
<keyword evidence="8 9" id="KW-0472">Membrane</keyword>
<evidence type="ECO:0000256" key="6">
    <source>
        <dbReference type="ARBA" id="ARBA00022692"/>
    </source>
</evidence>
<dbReference type="CDD" id="cd06261">
    <property type="entry name" value="TM_PBP2"/>
    <property type="match status" value="1"/>
</dbReference>
<keyword evidence="5 10" id="KW-0592">Phosphate transport</keyword>
<feature type="domain" description="ABC transmembrane type-1" evidence="12">
    <location>
        <begin position="85"/>
        <end position="310"/>
    </location>
</feature>
<accession>A0ABP6NVW2</accession>
<evidence type="ECO:0000256" key="10">
    <source>
        <dbReference type="RuleBase" id="RU363054"/>
    </source>
</evidence>
<organism evidence="13 14">
    <name type="scientific">Planomonospora alba</name>
    <dbReference type="NCBI Taxonomy" id="161354"/>
    <lineage>
        <taxon>Bacteria</taxon>
        <taxon>Bacillati</taxon>
        <taxon>Actinomycetota</taxon>
        <taxon>Actinomycetes</taxon>
        <taxon>Streptosporangiales</taxon>
        <taxon>Streptosporangiaceae</taxon>
        <taxon>Planomonospora</taxon>
    </lineage>
</organism>
<dbReference type="InterPro" id="IPR011864">
    <property type="entry name" value="Phosphate_PstC"/>
</dbReference>
<evidence type="ECO:0000256" key="5">
    <source>
        <dbReference type="ARBA" id="ARBA00022592"/>
    </source>
</evidence>
<evidence type="ECO:0000256" key="1">
    <source>
        <dbReference type="ARBA" id="ARBA00004651"/>
    </source>
</evidence>
<comment type="function">
    <text evidence="10">Part of the binding-protein-dependent transport system for phosphate; probably responsible for the translocation of the substrate across the membrane.</text>
</comment>
<evidence type="ECO:0000256" key="11">
    <source>
        <dbReference type="SAM" id="MobiDB-lite"/>
    </source>
</evidence>
<evidence type="ECO:0000256" key="4">
    <source>
        <dbReference type="ARBA" id="ARBA00022475"/>
    </source>
</evidence>
<feature type="transmembrane region" description="Helical" evidence="9">
    <location>
        <begin position="248"/>
        <end position="267"/>
    </location>
</feature>
<evidence type="ECO:0000259" key="12">
    <source>
        <dbReference type="PROSITE" id="PS50928"/>
    </source>
</evidence>
<evidence type="ECO:0000313" key="13">
    <source>
        <dbReference type="EMBL" id="GAA3158150.1"/>
    </source>
</evidence>
<comment type="subcellular location">
    <subcellularLocation>
        <location evidence="1 9">Cell membrane</location>
        <topology evidence="1 9">Multi-pass membrane protein</topology>
    </subcellularLocation>
</comment>
<evidence type="ECO:0000256" key="8">
    <source>
        <dbReference type="ARBA" id="ARBA00023136"/>
    </source>
</evidence>
<dbReference type="Pfam" id="PF00528">
    <property type="entry name" value="BPD_transp_1"/>
    <property type="match status" value="1"/>
</dbReference>
<feature type="transmembrane region" description="Helical" evidence="9">
    <location>
        <begin position="287"/>
        <end position="308"/>
    </location>
</feature>
<comment type="caution">
    <text evidence="13">The sequence shown here is derived from an EMBL/GenBank/DDBJ whole genome shotgun (WGS) entry which is preliminary data.</text>
</comment>
<keyword evidence="7 9" id="KW-1133">Transmembrane helix</keyword>
<feature type="transmembrane region" description="Helical" evidence="9">
    <location>
        <begin position="121"/>
        <end position="150"/>
    </location>
</feature>
<dbReference type="Proteomes" id="UP001500320">
    <property type="component" value="Unassembled WGS sequence"/>
</dbReference>
<gene>
    <name evidence="13" type="primary">pstC</name>
    <name evidence="13" type="ORF">GCM10010466_56090</name>
</gene>
<dbReference type="RefSeq" id="WP_344864675.1">
    <property type="nucleotide sequence ID" value="NZ_BAAAUT010000058.1"/>
</dbReference>
<dbReference type="InterPro" id="IPR000515">
    <property type="entry name" value="MetI-like"/>
</dbReference>
<feature type="transmembrane region" description="Helical" evidence="9">
    <location>
        <begin position="170"/>
        <end position="194"/>
    </location>
</feature>
<dbReference type="InterPro" id="IPR035906">
    <property type="entry name" value="MetI-like_sf"/>
</dbReference>
<dbReference type="EMBL" id="BAAAUT010000058">
    <property type="protein sequence ID" value="GAA3158150.1"/>
    <property type="molecule type" value="Genomic_DNA"/>
</dbReference>
<dbReference type="Gene3D" id="1.10.3720.10">
    <property type="entry name" value="MetI-like"/>
    <property type="match status" value="1"/>
</dbReference>